<organism evidence="1">
    <name type="scientific">freshwater metagenome</name>
    <dbReference type="NCBI Taxonomy" id="449393"/>
    <lineage>
        <taxon>unclassified sequences</taxon>
        <taxon>metagenomes</taxon>
        <taxon>ecological metagenomes</taxon>
    </lineage>
</organism>
<accession>A0A6J7JMU6</accession>
<dbReference type="AlphaFoldDB" id="A0A6J7JMU6"/>
<dbReference type="EMBL" id="CAFBMX010000019">
    <property type="protein sequence ID" value="CAB4944343.1"/>
    <property type="molecule type" value="Genomic_DNA"/>
</dbReference>
<gene>
    <name evidence="1" type="ORF">UFOPK3674_02018</name>
</gene>
<proteinExistence type="predicted"/>
<reference evidence="1" key="1">
    <citation type="submission" date="2020-05" db="EMBL/GenBank/DDBJ databases">
        <authorList>
            <person name="Chiriac C."/>
            <person name="Salcher M."/>
            <person name="Ghai R."/>
            <person name="Kavagutti S V."/>
        </authorList>
    </citation>
    <scope>NUCLEOTIDE SEQUENCE</scope>
</reference>
<dbReference type="SUPFAM" id="SSF159245">
    <property type="entry name" value="AttH-like"/>
    <property type="match status" value="1"/>
</dbReference>
<name>A0A6J7JMU6_9ZZZZ</name>
<evidence type="ECO:0000313" key="1">
    <source>
        <dbReference type="EMBL" id="CAB4944343.1"/>
    </source>
</evidence>
<sequence>MDVAPEFEEPRASASDAFSDAVTISFGDLERRVYGTVRLGLAGGTQASGLVVLFHGDAIATVSAEGGLPVADASTWAGVQAAGIDLETVEPLRSWRCSFAGDEASFDLELEACGPPGALDDRGAVAKLGGMAGYEQPVRVRGSADIGGTRVRIDGLGQRGRSWGEPDWSGISRTRTVGAWFDDHAVTIAAIAKDGADGHGSDAIAGTLFAPGPEGSAVATTIGDPRLSTTFDGEGRQRRATFELWVTDDGPPIRAAAEVLCGTTLDLGRLRLDTALLRWAGSDGEPGVGRYDVLRRADD</sequence>
<protein>
    <submittedName>
        <fullName evidence="1">Unannotated protein</fullName>
    </submittedName>
</protein>